<reference evidence="2" key="1">
    <citation type="submission" date="2019-08" db="EMBL/GenBank/DDBJ databases">
        <authorList>
            <person name="Kucharzyk K."/>
            <person name="Murdoch R.W."/>
            <person name="Higgins S."/>
            <person name="Loffler F."/>
        </authorList>
    </citation>
    <scope>NUCLEOTIDE SEQUENCE</scope>
</reference>
<dbReference type="EMBL" id="VSSQ01001036">
    <property type="protein sequence ID" value="MPM04396.1"/>
    <property type="molecule type" value="Genomic_DNA"/>
</dbReference>
<name>A0A644WKH7_9ZZZZ</name>
<accession>A0A644WKH7</accession>
<comment type="caution">
    <text evidence="2">The sequence shown here is derived from an EMBL/GenBank/DDBJ whole genome shotgun (WGS) entry which is preliminary data.</text>
</comment>
<feature type="region of interest" description="Disordered" evidence="1">
    <location>
        <begin position="1"/>
        <end position="20"/>
    </location>
</feature>
<evidence type="ECO:0000313" key="2">
    <source>
        <dbReference type="EMBL" id="MPM04396.1"/>
    </source>
</evidence>
<proteinExistence type="predicted"/>
<evidence type="ECO:0000256" key="1">
    <source>
        <dbReference type="SAM" id="MobiDB-lite"/>
    </source>
</evidence>
<sequence>MRTPIPVKISPTAQSVNPANKEPVNENPLIIIIMETNNADMKLPAKLIAIEAVMAAFLPFPFP</sequence>
<organism evidence="2">
    <name type="scientific">bioreactor metagenome</name>
    <dbReference type="NCBI Taxonomy" id="1076179"/>
    <lineage>
        <taxon>unclassified sequences</taxon>
        <taxon>metagenomes</taxon>
        <taxon>ecological metagenomes</taxon>
    </lineage>
</organism>
<gene>
    <name evidence="2" type="ORF">SDC9_50673</name>
</gene>
<protein>
    <submittedName>
        <fullName evidence="2">Uncharacterized protein</fullName>
    </submittedName>
</protein>
<dbReference type="AlphaFoldDB" id="A0A644WKH7"/>